<keyword evidence="2 3" id="KW-0694">RNA-binding</keyword>
<evidence type="ECO:0000256" key="1">
    <source>
        <dbReference type="ARBA" id="ARBA00022555"/>
    </source>
</evidence>
<evidence type="ECO:0000313" key="6">
    <source>
        <dbReference type="Proteomes" id="UP000031668"/>
    </source>
</evidence>
<dbReference type="SUPFAM" id="SSF50249">
    <property type="entry name" value="Nucleic acid-binding proteins"/>
    <property type="match status" value="1"/>
</dbReference>
<dbReference type="Proteomes" id="UP000031668">
    <property type="component" value="Unassembled WGS sequence"/>
</dbReference>
<accession>A0A0C2MJE1</accession>
<dbReference type="PROSITE" id="PS50886">
    <property type="entry name" value="TRBD"/>
    <property type="match status" value="1"/>
</dbReference>
<organism evidence="5 6">
    <name type="scientific">Thelohanellus kitauei</name>
    <name type="common">Myxosporean</name>
    <dbReference type="NCBI Taxonomy" id="669202"/>
    <lineage>
        <taxon>Eukaryota</taxon>
        <taxon>Metazoa</taxon>
        <taxon>Cnidaria</taxon>
        <taxon>Myxozoa</taxon>
        <taxon>Myxosporea</taxon>
        <taxon>Bivalvulida</taxon>
        <taxon>Platysporina</taxon>
        <taxon>Myxobolidae</taxon>
        <taxon>Thelohanellus</taxon>
    </lineage>
</organism>
<dbReference type="PANTHER" id="PTHR11586">
    <property type="entry name" value="TRNA-AMINOACYLATION COFACTOR ARC1 FAMILY MEMBER"/>
    <property type="match status" value="1"/>
</dbReference>
<dbReference type="Pfam" id="PF01588">
    <property type="entry name" value="tRNA_bind"/>
    <property type="match status" value="1"/>
</dbReference>
<dbReference type="InterPro" id="IPR002547">
    <property type="entry name" value="tRNA-bd_dom"/>
</dbReference>
<dbReference type="GO" id="GO:0000049">
    <property type="term" value="F:tRNA binding"/>
    <property type="evidence" value="ECO:0007669"/>
    <property type="project" value="UniProtKB-UniRule"/>
</dbReference>
<protein>
    <submittedName>
        <fullName evidence="5">Aminoacyl tRNA synthase complex-interacting multifunctional protein 1</fullName>
    </submittedName>
</protein>
<proteinExistence type="predicted"/>
<dbReference type="Gene3D" id="2.40.50.140">
    <property type="entry name" value="Nucleic acid-binding proteins"/>
    <property type="match status" value="1"/>
</dbReference>
<evidence type="ECO:0000313" key="5">
    <source>
        <dbReference type="EMBL" id="KII61736.1"/>
    </source>
</evidence>
<comment type="caution">
    <text evidence="5">The sequence shown here is derived from an EMBL/GenBank/DDBJ whole genome shotgun (WGS) entry which is preliminary data.</text>
</comment>
<dbReference type="OrthoDB" id="197206at2759"/>
<evidence type="ECO:0000256" key="3">
    <source>
        <dbReference type="PROSITE-ProRule" id="PRU00209"/>
    </source>
</evidence>
<dbReference type="AlphaFoldDB" id="A0A0C2MJE1"/>
<dbReference type="InterPro" id="IPR012340">
    <property type="entry name" value="NA-bd_OB-fold"/>
</dbReference>
<keyword evidence="1 3" id="KW-0820">tRNA-binding</keyword>
<keyword evidence="6" id="KW-1185">Reference proteome</keyword>
<gene>
    <name evidence="5" type="ORF">RF11_08836</name>
</gene>
<reference evidence="5 6" key="1">
    <citation type="journal article" date="2014" name="Genome Biol. Evol.">
        <title>The genome of the myxosporean Thelohanellus kitauei shows adaptations to nutrient acquisition within its fish host.</title>
        <authorList>
            <person name="Yang Y."/>
            <person name="Xiong J."/>
            <person name="Zhou Z."/>
            <person name="Huo F."/>
            <person name="Miao W."/>
            <person name="Ran C."/>
            <person name="Liu Y."/>
            <person name="Zhang J."/>
            <person name="Feng J."/>
            <person name="Wang M."/>
            <person name="Wang M."/>
            <person name="Wang L."/>
            <person name="Yao B."/>
        </authorList>
    </citation>
    <scope>NUCLEOTIDE SEQUENCE [LARGE SCALE GENOMIC DNA]</scope>
    <source>
        <strain evidence="5">Wuqing</strain>
    </source>
</reference>
<dbReference type="EMBL" id="JWZT01005265">
    <property type="protein sequence ID" value="KII61736.1"/>
    <property type="molecule type" value="Genomic_DNA"/>
</dbReference>
<evidence type="ECO:0000256" key="2">
    <source>
        <dbReference type="ARBA" id="ARBA00022884"/>
    </source>
</evidence>
<dbReference type="InterPro" id="IPR051270">
    <property type="entry name" value="Tyrosine-tRNA_ligase_regulator"/>
</dbReference>
<sequence length="142" mass="15684">MLAKAYKLSETYAEIVEKVIPSALEEINTRKFLFGDELFISAGRSIKSEIVPGSAKKPEPCIKVHSENVKKAPEPHFGRLKVLVGKIIDIKKHPEADSLFVETVDVGEVQPRTICSGLVGKVPIENLDQKLALFCCNLKAVR</sequence>
<name>A0A0C2MJE1_THEKT</name>
<dbReference type="PANTHER" id="PTHR11586:SF33">
    <property type="entry name" value="AMINOACYL TRNA SYNTHASE COMPLEX-INTERACTING MULTIFUNCTIONAL PROTEIN 1"/>
    <property type="match status" value="1"/>
</dbReference>
<feature type="domain" description="TRNA-binding" evidence="4">
    <location>
        <begin position="76"/>
        <end position="142"/>
    </location>
</feature>
<evidence type="ECO:0000259" key="4">
    <source>
        <dbReference type="PROSITE" id="PS50886"/>
    </source>
</evidence>